<dbReference type="RefSeq" id="WP_093753292.1">
    <property type="nucleotide sequence ID" value="NZ_BSYN01000003.1"/>
</dbReference>
<keyword evidence="2" id="KW-1185">Reference proteome</keyword>
<proteinExistence type="predicted"/>
<evidence type="ECO:0000313" key="2">
    <source>
        <dbReference type="Proteomes" id="UP000198828"/>
    </source>
</evidence>
<evidence type="ECO:0000313" key="1">
    <source>
        <dbReference type="EMBL" id="SDX25609.1"/>
    </source>
</evidence>
<reference evidence="1 2" key="1">
    <citation type="submission" date="2016-10" db="EMBL/GenBank/DDBJ databases">
        <authorList>
            <person name="de Groot N.N."/>
        </authorList>
    </citation>
    <scope>NUCLEOTIDE SEQUENCE [LARGE SCALE GENOMIC DNA]</scope>
    <source>
        <strain evidence="1 2">DSM 23310</strain>
    </source>
</reference>
<organism evidence="1 2">
    <name type="scientific">Tepidimicrobium xylanilyticum</name>
    <dbReference type="NCBI Taxonomy" id="1123352"/>
    <lineage>
        <taxon>Bacteria</taxon>
        <taxon>Bacillati</taxon>
        <taxon>Bacillota</taxon>
        <taxon>Tissierellia</taxon>
        <taxon>Tissierellales</taxon>
        <taxon>Tepidimicrobiaceae</taxon>
        <taxon>Tepidimicrobium</taxon>
    </lineage>
</organism>
<dbReference type="EMBL" id="FNNG01000008">
    <property type="protein sequence ID" value="SDX25609.1"/>
    <property type="molecule type" value="Genomic_DNA"/>
</dbReference>
<dbReference type="OrthoDB" id="1708097at2"/>
<protein>
    <submittedName>
        <fullName evidence="1">Uncharacterized protein</fullName>
    </submittedName>
</protein>
<accession>A0A1H3A9R1</accession>
<gene>
    <name evidence="1" type="ORF">SAMN05660923_02008</name>
</gene>
<dbReference type="Proteomes" id="UP000198828">
    <property type="component" value="Unassembled WGS sequence"/>
</dbReference>
<dbReference type="AlphaFoldDB" id="A0A1H3A9R1"/>
<sequence>MKKDEKIKKALDDLKDFQPTEEQIELIESLANTYANRSEEDIFVEIIRVNEEMEAKMSPEEYEAIFEKLDSIRQLLNEEQLEKLDKILLALKKDHK</sequence>
<name>A0A1H3A9R1_9FIRM</name>